<keyword evidence="9" id="KW-0378">Hydrolase</keyword>
<dbReference type="Gene3D" id="3.90.79.10">
    <property type="entry name" value="Nucleoside Triphosphate Pyrophosphohydrolase"/>
    <property type="match status" value="1"/>
</dbReference>
<comment type="similarity">
    <text evidence="3 14">Belongs to the Nth/MutY family.</text>
</comment>
<keyword evidence="6" id="KW-0004">4Fe-4S</keyword>
<keyword evidence="10 14" id="KW-0408">Iron</keyword>
<dbReference type="InterPro" id="IPR029119">
    <property type="entry name" value="MutY_C"/>
</dbReference>
<protein>
    <recommendedName>
        <fullName evidence="5 14">Adenine DNA glycosylase</fullName>
        <ecNumber evidence="4 14">3.2.2.31</ecNumber>
    </recommendedName>
</protein>
<dbReference type="InterPro" id="IPR000445">
    <property type="entry name" value="HhH_motif"/>
</dbReference>
<keyword evidence="13 14" id="KW-0326">Glycosidase</keyword>
<dbReference type="InterPro" id="IPR003265">
    <property type="entry name" value="HhH-GPD_domain"/>
</dbReference>
<comment type="catalytic activity">
    <reaction evidence="1 14">
        <text>Hydrolyzes free adenine bases from 7,8-dihydro-8-oxoguanine:adenine mismatched double-stranded DNA, leaving an apurinic site.</text>
        <dbReference type="EC" id="3.2.2.31"/>
    </reaction>
</comment>
<evidence type="ECO:0000256" key="12">
    <source>
        <dbReference type="ARBA" id="ARBA00023204"/>
    </source>
</evidence>
<keyword evidence="7" id="KW-0479">Metal-binding</keyword>
<dbReference type="RefSeq" id="WP_267311191.1">
    <property type="nucleotide sequence ID" value="NZ_JABXXV010000002.1"/>
</dbReference>
<dbReference type="InterPro" id="IPR011257">
    <property type="entry name" value="DNA_glycosylase"/>
</dbReference>
<name>A0ABX2P1W0_9PROT</name>
<keyword evidence="17" id="KW-1185">Reference proteome</keyword>
<feature type="domain" description="HhH-GPD" evidence="15">
    <location>
        <begin position="40"/>
        <end position="191"/>
    </location>
</feature>
<evidence type="ECO:0000256" key="9">
    <source>
        <dbReference type="ARBA" id="ARBA00022801"/>
    </source>
</evidence>
<comment type="caution">
    <text evidence="16">The sequence shown here is derived from an EMBL/GenBank/DDBJ whole genome shotgun (WGS) entry which is preliminary data.</text>
</comment>
<dbReference type="Pfam" id="PF00633">
    <property type="entry name" value="HHH"/>
    <property type="match status" value="1"/>
</dbReference>
<dbReference type="InterPro" id="IPR004036">
    <property type="entry name" value="Endonuclease-III-like_CS2"/>
</dbReference>
<accession>A0ABX2P1W0</accession>
<reference evidence="16 17" key="1">
    <citation type="submission" date="2020-06" db="EMBL/GenBank/DDBJ databases">
        <title>Synonyms of Asaia species.</title>
        <authorList>
            <person name="Sombolestani A."/>
        </authorList>
    </citation>
    <scope>NUCLEOTIDE SEQUENCE [LARGE SCALE GENOMIC DNA]</scope>
    <source>
        <strain evidence="16 17">LMG 27047</strain>
    </source>
</reference>
<keyword evidence="8 14" id="KW-0227">DNA damage</keyword>
<evidence type="ECO:0000259" key="15">
    <source>
        <dbReference type="SMART" id="SM00478"/>
    </source>
</evidence>
<dbReference type="EMBL" id="JABXXV010000002">
    <property type="protein sequence ID" value="NVN45894.1"/>
    <property type="molecule type" value="Genomic_DNA"/>
</dbReference>
<evidence type="ECO:0000256" key="4">
    <source>
        <dbReference type="ARBA" id="ARBA00012045"/>
    </source>
</evidence>
<dbReference type="InterPro" id="IPR044298">
    <property type="entry name" value="MIG/MutY"/>
</dbReference>
<evidence type="ECO:0000256" key="5">
    <source>
        <dbReference type="ARBA" id="ARBA00022023"/>
    </source>
</evidence>
<dbReference type="Gene3D" id="1.10.1670.10">
    <property type="entry name" value="Helix-hairpin-Helix base-excision DNA repair enzymes (C-terminal)"/>
    <property type="match status" value="1"/>
</dbReference>
<dbReference type="SMART" id="SM00478">
    <property type="entry name" value="ENDO3c"/>
    <property type="match status" value="1"/>
</dbReference>
<keyword evidence="12" id="KW-0234">DNA repair</keyword>
<evidence type="ECO:0000256" key="1">
    <source>
        <dbReference type="ARBA" id="ARBA00000843"/>
    </source>
</evidence>
<proteinExistence type="inferred from homology"/>
<dbReference type="Pfam" id="PF14815">
    <property type="entry name" value="NUDIX_4"/>
    <property type="match status" value="1"/>
</dbReference>
<dbReference type="PANTHER" id="PTHR42944:SF1">
    <property type="entry name" value="ADENINE DNA GLYCOSYLASE"/>
    <property type="match status" value="1"/>
</dbReference>
<sequence length="353" mass="38411">MTPSASALLDWYAHQRRVLPWRALPGQVADPYAVWLSEIMLQQTTVVTVMPYYERFLKCYPTVQDLAEAPLQDVLALWAGLGYYSRARNLHACAQAVAALGGFPPDVAGLQALPGIGAYTARAVAAIAFGVPVVPVDGNVERITSRLHAEDAPLPGVRRRLDHLATLLNDDPAARAAPSDFAQALFDLGAGLCTPRRPSCLMCPWRSVCRAYASGEPERFPVRAPRKAKPERHGVVFLLRDDSGAVWLRHRPEKGLLGGMTELPGTSWLDEAQDLASALDEAPVEALWKEAGQIRHVFTHFTLHLRVMMARVPDFGALHNQPGFACPSESLSRQALPSVMQKCLTVAGATAAD</sequence>
<evidence type="ECO:0000256" key="3">
    <source>
        <dbReference type="ARBA" id="ARBA00008343"/>
    </source>
</evidence>
<evidence type="ECO:0000256" key="6">
    <source>
        <dbReference type="ARBA" id="ARBA00022485"/>
    </source>
</evidence>
<dbReference type="PANTHER" id="PTHR42944">
    <property type="entry name" value="ADENINE DNA GLYCOSYLASE"/>
    <property type="match status" value="1"/>
</dbReference>
<dbReference type="CDD" id="cd03431">
    <property type="entry name" value="NUDIX_DNA_Glycosylase_C-MutY"/>
    <property type="match status" value="1"/>
</dbReference>
<dbReference type="Pfam" id="PF00730">
    <property type="entry name" value="HhH-GPD"/>
    <property type="match status" value="1"/>
</dbReference>
<evidence type="ECO:0000313" key="17">
    <source>
        <dbReference type="Proteomes" id="UP001516351"/>
    </source>
</evidence>
<evidence type="ECO:0000313" key="16">
    <source>
        <dbReference type="EMBL" id="NVN45894.1"/>
    </source>
</evidence>
<evidence type="ECO:0000256" key="8">
    <source>
        <dbReference type="ARBA" id="ARBA00022763"/>
    </source>
</evidence>
<evidence type="ECO:0000256" key="7">
    <source>
        <dbReference type="ARBA" id="ARBA00022723"/>
    </source>
</evidence>
<dbReference type="CDD" id="cd00056">
    <property type="entry name" value="ENDO3c"/>
    <property type="match status" value="1"/>
</dbReference>
<comment type="cofactor">
    <cofactor evidence="14">
        <name>[4Fe-4S] cluster</name>
        <dbReference type="ChEBI" id="CHEBI:49883"/>
    </cofactor>
    <text evidence="14">Binds 1 [4Fe-4S] cluster.</text>
</comment>
<evidence type="ECO:0000256" key="11">
    <source>
        <dbReference type="ARBA" id="ARBA00023014"/>
    </source>
</evidence>
<gene>
    <name evidence="16" type="ORF">HW542_03615</name>
</gene>
<dbReference type="Gene3D" id="1.10.340.30">
    <property type="entry name" value="Hypothetical protein, domain 2"/>
    <property type="match status" value="1"/>
</dbReference>
<dbReference type="InterPro" id="IPR015797">
    <property type="entry name" value="NUDIX_hydrolase-like_dom_sf"/>
</dbReference>
<organism evidence="16 17">
    <name type="scientific">Asaia spathodeae</name>
    <dbReference type="NCBI Taxonomy" id="657016"/>
    <lineage>
        <taxon>Bacteria</taxon>
        <taxon>Pseudomonadati</taxon>
        <taxon>Pseudomonadota</taxon>
        <taxon>Alphaproteobacteria</taxon>
        <taxon>Acetobacterales</taxon>
        <taxon>Acetobacteraceae</taxon>
        <taxon>Asaia</taxon>
    </lineage>
</organism>
<comment type="function">
    <text evidence="2">Adenine glycosylase active on G-A mispairs. MutY also corrects error-prone DNA synthesis past GO lesions which are due to the oxidatively damaged form of guanine: 7,8-dihydro-8-oxoguanine (8-oxo-dGTP).</text>
</comment>
<evidence type="ECO:0000256" key="10">
    <source>
        <dbReference type="ARBA" id="ARBA00023004"/>
    </source>
</evidence>
<evidence type="ECO:0000256" key="2">
    <source>
        <dbReference type="ARBA" id="ARBA00002933"/>
    </source>
</evidence>
<dbReference type="Proteomes" id="UP001516351">
    <property type="component" value="Unassembled WGS sequence"/>
</dbReference>
<dbReference type="SUPFAM" id="SSF48150">
    <property type="entry name" value="DNA-glycosylase"/>
    <property type="match status" value="1"/>
</dbReference>
<dbReference type="PROSITE" id="PS01155">
    <property type="entry name" value="ENDONUCLEASE_III_2"/>
    <property type="match status" value="1"/>
</dbReference>
<dbReference type="InterPro" id="IPR023170">
    <property type="entry name" value="HhH_base_excis_C"/>
</dbReference>
<evidence type="ECO:0000256" key="13">
    <source>
        <dbReference type="ARBA" id="ARBA00023295"/>
    </source>
</evidence>
<dbReference type="SUPFAM" id="SSF55811">
    <property type="entry name" value="Nudix"/>
    <property type="match status" value="1"/>
</dbReference>
<evidence type="ECO:0000256" key="14">
    <source>
        <dbReference type="RuleBase" id="RU365096"/>
    </source>
</evidence>
<dbReference type="EC" id="3.2.2.31" evidence="4 14"/>
<keyword evidence="11" id="KW-0411">Iron-sulfur</keyword>